<evidence type="ECO:0000259" key="3">
    <source>
        <dbReference type="PROSITE" id="PS51677"/>
    </source>
</evidence>
<dbReference type="CDD" id="cd10918">
    <property type="entry name" value="CE4_NodB_like_5s_6s"/>
    <property type="match status" value="1"/>
</dbReference>
<dbReference type="PANTHER" id="PTHR34216:SF3">
    <property type="entry name" value="POLY-BETA-1,6-N-ACETYL-D-GLUCOSAMINE N-DEACETYLASE"/>
    <property type="match status" value="1"/>
</dbReference>
<dbReference type="GO" id="GO:0005975">
    <property type="term" value="P:carbohydrate metabolic process"/>
    <property type="evidence" value="ECO:0007669"/>
    <property type="project" value="InterPro"/>
</dbReference>
<comment type="subcellular location">
    <subcellularLocation>
        <location evidence="1">Secreted</location>
    </subcellularLocation>
</comment>
<organism evidence="4 5">
    <name type="scientific">Saprospira grandis (strain Lewin)</name>
    <dbReference type="NCBI Taxonomy" id="984262"/>
    <lineage>
        <taxon>Bacteria</taxon>
        <taxon>Pseudomonadati</taxon>
        <taxon>Bacteroidota</taxon>
        <taxon>Saprospiria</taxon>
        <taxon>Saprospirales</taxon>
        <taxon>Saprospiraceae</taxon>
        <taxon>Saprospira</taxon>
    </lineage>
</organism>
<proteinExistence type="predicted"/>
<evidence type="ECO:0000313" key="5">
    <source>
        <dbReference type="Proteomes" id="UP000007519"/>
    </source>
</evidence>
<protein>
    <submittedName>
        <fullName evidence="4">Polysaccharide deacetylase family protein</fullName>
    </submittedName>
</protein>
<dbReference type="PANTHER" id="PTHR34216">
    <property type="match status" value="1"/>
</dbReference>
<dbReference type="SUPFAM" id="SSF88713">
    <property type="entry name" value="Glycoside hydrolase/deacetylase"/>
    <property type="match status" value="1"/>
</dbReference>
<dbReference type="InterPro" id="IPR002509">
    <property type="entry name" value="NODB_dom"/>
</dbReference>
<reference evidence="4 5" key="1">
    <citation type="journal article" date="2012" name="Stand. Genomic Sci.">
        <title>Complete genome sequencing and analysis of Saprospira grandis str. Lewin, a predatory marine bacterium.</title>
        <authorList>
            <person name="Saw J.H."/>
            <person name="Yuryev A."/>
            <person name="Kanbe M."/>
            <person name="Hou S."/>
            <person name="Young A.G."/>
            <person name="Aizawa S."/>
            <person name="Alam M."/>
        </authorList>
    </citation>
    <scope>NUCLEOTIDE SEQUENCE [LARGE SCALE GENOMIC DNA]</scope>
    <source>
        <strain evidence="4 5">Lewin</strain>
    </source>
</reference>
<name>H6L4L7_SAPGL</name>
<dbReference type="Gene3D" id="3.20.20.370">
    <property type="entry name" value="Glycoside hydrolase/deacetylase"/>
    <property type="match status" value="1"/>
</dbReference>
<dbReference type="Pfam" id="PF01522">
    <property type="entry name" value="Polysacc_deac_1"/>
    <property type="match status" value="1"/>
</dbReference>
<sequence length="341" mass="38936">MYYAQRQGLGPWIKNNMKKGLDQLAQAFSLSFWQEKAKVAAFFPFYHAVEAEPQPHISPLYPLISPQQFEAELKLILAHFEPIDLGELLAWVEAGRPARKPFFHLSFDDGLSSCYHVIAPILLRLGVPATFFINGAFIDNKRLMFRHLAALIYSHLAAQKVLAPKDAKLLFSAGHAQEAELLAWADRIGCSVPDFLVQKQPYLKLEELRALQTMGFSIGGHSWDHPLYKKLSLEEQLLQTEKNQQQLALWLRQPIRAFAFPFTDHEVGLDFFDRSNLDLSFGGAGIKEEMQLGRHIQRFPMEEMRIRSGEQKLKSAFAYGSLLRSLGKSKIDRRKTARRLS</sequence>
<accession>H6L4L7</accession>
<keyword evidence="2" id="KW-0732">Signal</keyword>
<dbReference type="AlphaFoldDB" id="H6L4L7"/>
<keyword evidence="5" id="KW-1185">Reference proteome</keyword>
<dbReference type="GO" id="GO:0005576">
    <property type="term" value="C:extracellular region"/>
    <property type="evidence" value="ECO:0007669"/>
    <property type="project" value="UniProtKB-SubCell"/>
</dbReference>
<dbReference type="PROSITE" id="PS51677">
    <property type="entry name" value="NODB"/>
    <property type="match status" value="1"/>
</dbReference>
<dbReference type="eggNOG" id="COG0726">
    <property type="taxonomic scope" value="Bacteria"/>
</dbReference>
<evidence type="ECO:0000256" key="1">
    <source>
        <dbReference type="ARBA" id="ARBA00004613"/>
    </source>
</evidence>
<evidence type="ECO:0000256" key="2">
    <source>
        <dbReference type="ARBA" id="ARBA00022729"/>
    </source>
</evidence>
<dbReference type="KEGG" id="sgn:SGRA_1206"/>
<dbReference type="InterPro" id="IPR051398">
    <property type="entry name" value="Polysacch_Deacetylase"/>
</dbReference>
<dbReference type="InterPro" id="IPR011330">
    <property type="entry name" value="Glyco_hydro/deAcase_b/a-brl"/>
</dbReference>
<dbReference type="Proteomes" id="UP000007519">
    <property type="component" value="Chromosome"/>
</dbReference>
<dbReference type="GO" id="GO:0016810">
    <property type="term" value="F:hydrolase activity, acting on carbon-nitrogen (but not peptide) bonds"/>
    <property type="evidence" value="ECO:0007669"/>
    <property type="project" value="InterPro"/>
</dbReference>
<evidence type="ECO:0000313" key="4">
    <source>
        <dbReference type="EMBL" id="AFC23941.1"/>
    </source>
</evidence>
<dbReference type="HOGENOM" id="CLU_859832_0_0_10"/>
<feature type="domain" description="NodB homology" evidence="3">
    <location>
        <begin position="101"/>
        <end position="341"/>
    </location>
</feature>
<gene>
    <name evidence="4" type="ordered locus">SGRA_1206</name>
</gene>
<dbReference type="EMBL" id="CP002831">
    <property type="protein sequence ID" value="AFC23941.1"/>
    <property type="molecule type" value="Genomic_DNA"/>
</dbReference>
<dbReference type="STRING" id="984262.SGRA_1206"/>